<dbReference type="Pfam" id="PF08028">
    <property type="entry name" value="Acyl-CoA_dh_2"/>
    <property type="match status" value="1"/>
</dbReference>
<dbReference type="RefSeq" id="WP_271313495.1">
    <property type="nucleotide sequence ID" value="NZ_JAAGKO020000006.1"/>
</dbReference>
<proteinExistence type="predicted"/>
<dbReference type="GO" id="GO:0050660">
    <property type="term" value="F:flavin adenine dinucleotide binding"/>
    <property type="evidence" value="ECO:0007669"/>
    <property type="project" value="InterPro"/>
</dbReference>
<dbReference type="EMBL" id="JABXJJ020000001">
    <property type="protein sequence ID" value="MDI5967829.1"/>
    <property type="molecule type" value="Genomic_DNA"/>
</dbReference>
<evidence type="ECO:0000313" key="5">
    <source>
        <dbReference type="Proteomes" id="UP001156398"/>
    </source>
</evidence>
<protein>
    <submittedName>
        <fullName evidence="4">Acyl-CoA dehydrogenase family protein</fullName>
    </submittedName>
</protein>
<dbReference type="Gene3D" id="2.40.110.10">
    <property type="entry name" value="Butyryl-CoA Dehydrogenase, subunit A, domain 2"/>
    <property type="match status" value="1"/>
</dbReference>
<dbReference type="SUPFAM" id="SSF56645">
    <property type="entry name" value="Acyl-CoA dehydrogenase NM domain-like"/>
    <property type="match status" value="1"/>
</dbReference>
<dbReference type="InterPro" id="IPR046373">
    <property type="entry name" value="Acyl-CoA_Oxase/DH_mid-dom_sf"/>
</dbReference>
<dbReference type="InterPro" id="IPR037069">
    <property type="entry name" value="AcylCoA_DH/ox_N_sf"/>
</dbReference>
<name>A0AA90KEI5_9ACTN</name>
<evidence type="ECO:0000256" key="1">
    <source>
        <dbReference type="ARBA" id="ARBA00023002"/>
    </source>
</evidence>
<dbReference type="PANTHER" id="PTHR43884">
    <property type="entry name" value="ACYL-COA DEHYDROGENASE"/>
    <property type="match status" value="1"/>
</dbReference>
<evidence type="ECO:0000259" key="2">
    <source>
        <dbReference type="Pfam" id="PF08028"/>
    </source>
</evidence>
<dbReference type="Gene3D" id="1.10.540.10">
    <property type="entry name" value="Acyl-CoA dehydrogenase/oxidase, N-terminal domain"/>
    <property type="match status" value="1"/>
</dbReference>
<feature type="domain" description="Acyl-CoA dehydrogenase C-terminal" evidence="2">
    <location>
        <begin position="258"/>
        <end position="389"/>
    </location>
</feature>
<dbReference type="InterPro" id="IPR036250">
    <property type="entry name" value="AcylCo_DH-like_C"/>
</dbReference>
<dbReference type="PIRSF" id="PIRSF016578">
    <property type="entry name" value="HsaA"/>
    <property type="match status" value="1"/>
</dbReference>
<evidence type="ECO:0000313" key="3">
    <source>
        <dbReference type="EMBL" id="MDI5962316.1"/>
    </source>
</evidence>
<reference evidence="4 5" key="1">
    <citation type="submission" date="2023-05" db="EMBL/GenBank/DDBJ databases">
        <title>Streptantibioticus silvisoli sp. nov., acidotolerant actinomycetes 1 from pine litter.</title>
        <authorList>
            <person name="Swiecimska M."/>
            <person name="Golinska P."/>
            <person name="Sangal V."/>
            <person name="Wachnowicz B."/>
            <person name="Goodfellow M."/>
        </authorList>
    </citation>
    <scope>NUCLEOTIDE SEQUENCE</scope>
    <source>
        <strain evidence="4">SL13</strain>
        <strain evidence="3 5">SL54</strain>
    </source>
</reference>
<dbReference type="PANTHER" id="PTHR43884:SF12">
    <property type="entry name" value="ISOVALERYL-COA DEHYDROGENASE, MITOCHONDRIAL-RELATED"/>
    <property type="match status" value="1"/>
</dbReference>
<dbReference type="InterPro" id="IPR013107">
    <property type="entry name" value="Acyl-CoA_DH_C"/>
</dbReference>
<dbReference type="SUPFAM" id="SSF47203">
    <property type="entry name" value="Acyl-CoA dehydrogenase C-terminal domain-like"/>
    <property type="match status" value="1"/>
</dbReference>
<dbReference type="AlphaFoldDB" id="A0AA90KEI5"/>
<comment type="caution">
    <text evidence="4">The sequence shown here is derived from an EMBL/GenBank/DDBJ whole genome shotgun (WGS) entry which is preliminary data.</text>
</comment>
<keyword evidence="1" id="KW-0560">Oxidoreductase</keyword>
<keyword evidence="5" id="KW-1185">Reference proteome</keyword>
<dbReference type="Proteomes" id="UP001156398">
    <property type="component" value="Unassembled WGS sequence"/>
</dbReference>
<accession>A0AA90KEI5</accession>
<dbReference type="EMBL" id="JAAGKO020000006">
    <property type="protein sequence ID" value="MDI5962316.1"/>
    <property type="molecule type" value="Genomic_DNA"/>
</dbReference>
<dbReference type="InterPro" id="IPR009100">
    <property type="entry name" value="AcylCoA_DH/oxidase_NM_dom_sf"/>
</dbReference>
<sequence>MTTDPHSTDATAAGLPLPATPREVVERARLLRPRLAEDAVEIDAKGVDPTRNMRLIGEAGLNAISVPARFGGLWEGPPFGGWRQVVETLVELAAADGSTGQCWVSTALVCREVFTAPGLDAATKEQLASELLHEGRRFVASNAETGGTGKVVARRVAGGIRVSGVKTFNTNSGGGGRDLSCVAFTLLGADGQLENGTRHHALIRLDDPALEAHHDWDNMGQRGTYSQTITYRDVFVPDGRHFPAQPVDPYFVGAVLLLHAGLLQGIGEGALEAALAFVRQLNRPSMPKFATASQDVLMHRQIGEMSTELAASRALMLAVADDLETPGRGVSAEEVAVGGFRAKVASTRAGLDVTSRIHDLTGARSTANTYRLDRFWRNARTFGSHDSVDVKNAFIGACELDGRLPSLSDYLRV</sequence>
<organism evidence="4">
    <name type="scientific">Streptantibioticus silvisoli</name>
    <dbReference type="NCBI Taxonomy" id="2705255"/>
    <lineage>
        <taxon>Bacteria</taxon>
        <taxon>Bacillati</taxon>
        <taxon>Actinomycetota</taxon>
        <taxon>Actinomycetes</taxon>
        <taxon>Kitasatosporales</taxon>
        <taxon>Streptomycetaceae</taxon>
        <taxon>Streptantibioticus</taxon>
    </lineage>
</organism>
<evidence type="ECO:0000313" key="4">
    <source>
        <dbReference type="EMBL" id="MDI5967829.1"/>
    </source>
</evidence>
<dbReference type="GO" id="GO:0006552">
    <property type="term" value="P:L-leucine catabolic process"/>
    <property type="evidence" value="ECO:0007669"/>
    <property type="project" value="TreeGrafter"/>
</dbReference>
<dbReference type="GO" id="GO:0008470">
    <property type="term" value="F:3-methylbutanoyl-CoA dehydrogenase activity"/>
    <property type="evidence" value="ECO:0007669"/>
    <property type="project" value="TreeGrafter"/>
</dbReference>
<dbReference type="Gene3D" id="1.20.140.10">
    <property type="entry name" value="Butyryl-CoA Dehydrogenase, subunit A, domain 3"/>
    <property type="match status" value="1"/>
</dbReference>
<gene>
    <name evidence="3" type="ORF">POF43_006235</name>
    <name evidence="4" type="ORF">POF50_000415</name>
</gene>